<feature type="binding site" evidence="2">
    <location>
        <position position="149"/>
    </location>
    <ligand>
        <name>ATP</name>
        <dbReference type="ChEBI" id="CHEBI:30616"/>
    </ligand>
</feature>
<evidence type="ECO:0000313" key="5">
    <source>
        <dbReference type="EMBL" id="PAV06554.1"/>
    </source>
</evidence>
<sequence>MMKIDKDEFNKYVEDNVFNTISEYNLIEDGDNIMIGVSGGKDSILTLNMLHSYQQKSDINFTLKAVCIDEGIAGYRNDGIKSAKENTKKLGIPLIVHSFKDTWGYDLDEISDLYKSTCMPCGVYRRYLLNKISDEQGADKIATGHNLDDEIQSFLMTFARNDQNKFSKFGPKLKRIHPKMTPRIKPLWQLPEKDVGLWCVINDIEIHDMECPYSQTSLRADIKMFLNMLEEEKKGIKQNIFNSFKKTFTQKQSEVELCMCEICNQATAQSPCNACRMTDEIKKMLS</sequence>
<feature type="binding site" evidence="2">
    <location>
        <position position="144"/>
    </location>
    <ligand>
        <name>ATP</name>
        <dbReference type="ChEBI" id="CHEBI:30616"/>
    </ligand>
</feature>
<keyword evidence="3" id="KW-1017">Isopeptide bond</keyword>
<proteinExistence type="predicted"/>
<dbReference type="GO" id="GO:0016740">
    <property type="term" value="F:transferase activity"/>
    <property type="evidence" value="ECO:0007669"/>
    <property type="project" value="UniProtKB-KW"/>
</dbReference>
<dbReference type="NCBIfam" id="TIGR00269">
    <property type="entry name" value="TIGR00269 family protein"/>
    <property type="match status" value="1"/>
</dbReference>
<keyword evidence="3" id="KW-0832">Ubl conjugation</keyword>
<organism evidence="5 6">
    <name type="scientific">Methanosphaera cuniculi</name>
    <dbReference type="NCBI Taxonomy" id="1077256"/>
    <lineage>
        <taxon>Archaea</taxon>
        <taxon>Methanobacteriati</taxon>
        <taxon>Methanobacteriota</taxon>
        <taxon>Methanomada group</taxon>
        <taxon>Methanobacteria</taxon>
        <taxon>Methanobacteriales</taxon>
        <taxon>Methanobacteriaceae</taxon>
        <taxon>Methanosphaera</taxon>
    </lineage>
</organism>
<protein>
    <submittedName>
        <fullName evidence="5">ATPase</fullName>
    </submittedName>
</protein>
<dbReference type="InterPro" id="IPR011063">
    <property type="entry name" value="TilS/TtcA_N"/>
</dbReference>
<dbReference type="PANTHER" id="PTHR11807:SF12">
    <property type="entry name" value="CYTOPLASMIC TRNA 2-THIOLATION PROTEIN 1"/>
    <property type="match status" value="1"/>
</dbReference>
<feature type="binding site" evidence="2">
    <location>
        <position position="42"/>
    </location>
    <ligand>
        <name>ATP</name>
        <dbReference type="ChEBI" id="CHEBI:30616"/>
    </ligand>
</feature>
<dbReference type="InterPro" id="IPR000541">
    <property type="entry name" value="Ncs6/Tuc1/Ctu1"/>
</dbReference>
<dbReference type="AlphaFoldDB" id="A0A2A2HBB6"/>
<feature type="cross-link" description="Glycyl lysine isopeptide (Lys-Gly) (interchain with G-Cter in SAMP2)" evidence="3">
    <location>
        <position position="174"/>
    </location>
</feature>
<evidence type="ECO:0000313" key="6">
    <source>
        <dbReference type="Proteomes" id="UP000217528"/>
    </source>
</evidence>
<dbReference type="RefSeq" id="WP_394338967.1">
    <property type="nucleotide sequence ID" value="NZ_LMVN01000029.1"/>
</dbReference>
<feature type="domain" description="tRNA(Ile)-lysidine/2-thiocytidine synthase N-terminal" evidence="4">
    <location>
        <begin position="33"/>
        <end position="166"/>
    </location>
</feature>
<keyword evidence="2" id="KW-0067">ATP-binding</keyword>
<gene>
    <name evidence="5" type="ORF">ASJ82_04895</name>
</gene>
<evidence type="ECO:0000256" key="2">
    <source>
        <dbReference type="PIRSR" id="PIRSR004976-51"/>
    </source>
</evidence>
<dbReference type="Pfam" id="PF01171">
    <property type="entry name" value="ATP_bind_3"/>
    <property type="match status" value="1"/>
</dbReference>
<dbReference type="EMBL" id="LMVN01000029">
    <property type="protein sequence ID" value="PAV06554.1"/>
    <property type="molecule type" value="Genomic_DNA"/>
</dbReference>
<dbReference type="Gene3D" id="3.40.50.620">
    <property type="entry name" value="HUPs"/>
    <property type="match status" value="1"/>
</dbReference>
<dbReference type="SUPFAM" id="SSF52402">
    <property type="entry name" value="Adenine nucleotide alpha hydrolases-like"/>
    <property type="match status" value="1"/>
</dbReference>
<dbReference type="GO" id="GO:0002143">
    <property type="term" value="P:tRNA wobble position uridine thiolation"/>
    <property type="evidence" value="ECO:0007669"/>
    <property type="project" value="TreeGrafter"/>
</dbReference>
<dbReference type="GO" id="GO:0002144">
    <property type="term" value="C:cytosolic tRNA wobble base thiouridylase complex"/>
    <property type="evidence" value="ECO:0007669"/>
    <property type="project" value="TreeGrafter"/>
</dbReference>
<keyword evidence="2" id="KW-0547">Nucleotide-binding</keyword>
<evidence type="ECO:0000259" key="4">
    <source>
        <dbReference type="Pfam" id="PF01171"/>
    </source>
</evidence>
<dbReference type="CDD" id="cd01713">
    <property type="entry name" value="CTU1-like"/>
    <property type="match status" value="1"/>
</dbReference>
<reference evidence="5 6" key="1">
    <citation type="journal article" date="2017" name="BMC Genomics">
        <title>Genomic analysis of methanogenic archaea reveals a shift towards energy conservation.</title>
        <authorList>
            <person name="Gilmore S.P."/>
            <person name="Henske J.K."/>
            <person name="Sexton J.A."/>
            <person name="Solomon K.V."/>
            <person name="Seppala S."/>
            <person name="Yoo J.I."/>
            <person name="Huyett L.M."/>
            <person name="Pressman A."/>
            <person name="Cogan J.Z."/>
            <person name="Kivenson V."/>
            <person name="Peng X."/>
            <person name="Tan Y."/>
            <person name="Valentine D.L."/>
            <person name="O'Malley M.A."/>
        </authorList>
    </citation>
    <scope>NUCLEOTIDE SEQUENCE [LARGE SCALE GENOMIC DNA]</scope>
    <source>
        <strain evidence="5 6">1R-7</strain>
    </source>
</reference>
<dbReference type="GO" id="GO:0005524">
    <property type="term" value="F:ATP binding"/>
    <property type="evidence" value="ECO:0007669"/>
    <property type="project" value="UniProtKB-KW"/>
</dbReference>
<keyword evidence="1" id="KW-0808">Transferase</keyword>
<accession>A0A2A2HBB6</accession>
<evidence type="ECO:0000256" key="1">
    <source>
        <dbReference type="ARBA" id="ARBA00022679"/>
    </source>
</evidence>
<dbReference type="Proteomes" id="UP000217528">
    <property type="component" value="Unassembled WGS sequence"/>
</dbReference>
<dbReference type="InterPro" id="IPR056369">
    <property type="entry name" value="CTU1-like_ATP-bd"/>
</dbReference>
<keyword evidence="6" id="KW-1185">Reference proteome</keyword>
<dbReference type="PIRSF" id="PIRSF004976">
    <property type="entry name" value="ATPase_YdaO"/>
    <property type="match status" value="1"/>
</dbReference>
<dbReference type="InterPro" id="IPR014729">
    <property type="entry name" value="Rossmann-like_a/b/a_fold"/>
</dbReference>
<evidence type="ECO:0000256" key="3">
    <source>
        <dbReference type="PIRSR" id="PIRSR004976-53"/>
    </source>
</evidence>
<comment type="caution">
    <text evidence="5">The sequence shown here is derived from an EMBL/GenBank/DDBJ whole genome shotgun (WGS) entry which is preliminary data.</text>
</comment>
<dbReference type="GO" id="GO:0000049">
    <property type="term" value="F:tRNA binding"/>
    <property type="evidence" value="ECO:0007669"/>
    <property type="project" value="InterPro"/>
</dbReference>
<dbReference type="PANTHER" id="PTHR11807">
    <property type="entry name" value="ATPASES OF THE PP SUPERFAMILY-RELATED"/>
    <property type="match status" value="1"/>
</dbReference>
<feature type="binding site" evidence="2">
    <location>
        <position position="68"/>
    </location>
    <ligand>
        <name>ATP</name>
        <dbReference type="ChEBI" id="CHEBI:30616"/>
    </ligand>
</feature>
<dbReference type="InterPro" id="IPR035107">
    <property type="entry name" value="tRNA_thiolation_TtcA_Ctu1"/>
</dbReference>
<feature type="binding site" evidence="2">
    <location>
        <begin position="36"/>
        <end position="38"/>
    </location>
    <ligand>
        <name>ATP</name>
        <dbReference type="ChEBI" id="CHEBI:30616"/>
    </ligand>
</feature>
<name>A0A2A2HBB6_9EURY</name>